<evidence type="ECO:0000313" key="2">
    <source>
        <dbReference type="EMBL" id="PUZ21801.1"/>
    </source>
</evidence>
<sequence>MQVTVINQFTCRITGENFTPGRVVDLSPFRAGELYAKGKIQVSPEVVALASALSGAAPSYVDGGIVCGEKQLAEQSQEQNTALDEGEKKDPAPAKEKAEVNKAPGKKEK</sequence>
<dbReference type="EMBL" id="QCYK01000004">
    <property type="protein sequence ID" value="PUZ21801.1"/>
    <property type="molecule type" value="Genomic_DNA"/>
</dbReference>
<organism evidence="2 3">
    <name type="scientific">Chitinophaga parva</name>
    <dbReference type="NCBI Taxonomy" id="2169414"/>
    <lineage>
        <taxon>Bacteria</taxon>
        <taxon>Pseudomonadati</taxon>
        <taxon>Bacteroidota</taxon>
        <taxon>Chitinophagia</taxon>
        <taxon>Chitinophagales</taxon>
        <taxon>Chitinophagaceae</taxon>
        <taxon>Chitinophaga</taxon>
    </lineage>
</organism>
<accession>A0A2T7BBP3</accession>
<dbReference type="Proteomes" id="UP000244450">
    <property type="component" value="Unassembled WGS sequence"/>
</dbReference>
<comment type="caution">
    <text evidence="2">The sequence shown here is derived from an EMBL/GenBank/DDBJ whole genome shotgun (WGS) entry which is preliminary data.</text>
</comment>
<protein>
    <submittedName>
        <fullName evidence="2">Uncharacterized protein</fullName>
    </submittedName>
</protein>
<dbReference type="AlphaFoldDB" id="A0A2T7BBP3"/>
<name>A0A2T7BBP3_9BACT</name>
<evidence type="ECO:0000256" key="1">
    <source>
        <dbReference type="SAM" id="MobiDB-lite"/>
    </source>
</evidence>
<feature type="compositionally biased region" description="Basic and acidic residues" evidence="1">
    <location>
        <begin position="85"/>
        <end position="109"/>
    </location>
</feature>
<reference evidence="2 3" key="1">
    <citation type="submission" date="2018-04" db="EMBL/GenBank/DDBJ databases">
        <title>Chitinophaga fuyangensis sp. nov., isolated from soil in a chemical factory.</title>
        <authorList>
            <person name="Chen K."/>
        </authorList>
    </citation>
    <scope>NUCLEOTIDE SEQUENCE [LARGE SCALE GENOMIC DNA]</scope>
    <source>
        <strain evidence="2 3">LY-1</strain>
    </source>
</reference>
<evidence type="ECO:0000313" key="3">
    <source>
        <dbReference type="Proteomes" id="UP000244450"/>
    </source>
</evidence>
<gene>
    <name evidence="2" type="ORF">DCC81_24755</name>
</gene>
<feature type="region of interest" description="Disordered" evidence="1">
    <location>
        <begin position="72"/>
        <end position="109"/>
    </location>
</feature>
<keyword evidence="3" id="KW-1185">Reference proteome</keyword>
<dbReference type="RefSeq" id="WP_108689450.1">
    <property type="nucleotide sequence ID" value="NZ_QCYK01000004.1"/>
</dbReference>
<proteinExistence type="predicted"/>
<feature type="compositionally biased region" description="Polar residues" evidence="1">
    <location>
        <begin position="73"/>
        <end position="82"/>
    </location>
</feature>